<evidence type="ECO:0000313" key="7">
    <source>
        <dbReference type="EMBL" id="GBC60152.1"/>
    </source>
</evidence>
<comment type="caution">
    <text evidence="7">The sequence shown here is derived from an EMBL/GenBank/DDBJ whole genome shotgun (WGS) entry which is preliminary data.</text>
</comment>
<dbReference type="InterPro" id="IPR000064">
    <property type="entry name" value="NLP_P60_dom"/>
</dbReference>
<keyword evidence="2" id="KW-0645">Protease</keyword>
<gene>
    <name evidence="7" type="ORF">DENIS_1097</name>
</gene>
<evidence type="ECO:0000256" key="2">
    <source>
        <dbReference type="ARBA" id="ARBA00022670"/>
    </source>
</evidence>
<evidence type="ECO:0000259" key="6">
    <source>
        <dbReference type="PROSITE" id="PS51935"/>
    </source>
</evidence>
<dbReference type="GO" id="GO:0006508">
    <property type="term" value="P:proteolysis"/>
    <property type="evidence" value="ECO:0007669"/>
    <property type="project" value="UniProtKB-KW"/>
</dbReference>
<evidence type="ECO:0000256" key="5">
    <source>
        <dbReference type="SAM" id="MobiDB-lite"/>
    </source>
</evidence>
<evidence type="ECO:0000256" key="1">
    <source>
        <dbReference type="ARBA" id="ARBA00007074"/>
    </source>
</evidence>
<feature type="region of interest" description="Disordered" evidence="5">
    <location>
        <begin position="1"/>
        <end position="23"/>
    </location>
</feature>
<comment type="similarity">
    <text evidence="1">Belongs to the peptidase C40 family.</text>
</comment>
<feature type="compositionally biased region" description="Polar residues" evidence="5">
    <location>
        <begin position="1"/>
        <end position="10"/>
    </location>
</feature>
<dbReference type="EMBL" id="BEXT01000001">
    <property type="protein sequence ID" value="GBC60152.1"/>
    <property type="molecule type" value="Genomic_DNA"/>
</dbReference>
<dbReference type="PANTHER" id="PTHR47053">
    <property type="entry name" value="MUREIN DD-ENDOPEPTIDASE MEPH-RELATED"/>
    <property type="match status" value="1"/>
</dbReference>
<dbReference type="InterPro" id="IPR038765">
    <property type="entry name" value="Papain-like_cys_pep_sf"/>
</dbReference>
<reference evidence="8" key="2">
    <citation type="submission" date="2019-01" db="EMBL/GenBank/DDBJ databases">
        <title>Genome sequence of Desulfonema ishimotonii strain Tokyo 01.</title>
        <authorList>
            <person name="Fukui M."/>
        </authorList>
    </citation>
    <scope>NUCLEOTIDE SEQUENCE [LARGE SCALE GENOMIC DNA]</scope>
    <source>
        <strain evidence="8">Tokyo 01</strain>
    </source>
</reference>
<protein>
    <submittedName>
        <fullName evidence="7">Glycoside hydrolase</fullName>
    </submittedName>
</protein>
<dbReference type="PROSITE" id="PS51935">
    <property type="entry name" value="NLPC_P60"/>
    <property type="match status" value="1"/>
</dbReference>
<dbReference type="GO" id="GO:0008234">
    <property type="term" value="F:cysteine-type peptidase activity"/>
    <property type="evidence" value="ECO:0007669"/>
    <property type="project" value="UniProtKB-KW"/>
</dbReference>
<evidence type="ECO:0000256" key="3">
    <source>
        <dbReference type="ARBA" id="ARBA00022801"/>
    </source>
</evidence>
<keyword evidence="8" id="KW-1185">Reference proteome</keyword>
<dbReference type="AlphaFoldDB" id="A0A401FT54"/>
<keyword evidence="3 7" id="KW-0378">Hydrolase</keyword>
<dbReference type="PANTHER" id="PTHR47053:SF1">
    <property type="entry name" value="MUREIN DD-ENDOPEPTIDASE MEPH-RELATED"/>
    <property type="match status" value="1"/>
</dbReference>
<accession>A0A401FT54</accession>
<feature type="domain" description="NlpC/P60" evidence="6">
    <location>
        <begin position="46"/>
        <end position="169"/>
    </location>
</feature>
<organism evidence="7 8">
    <name type="scientific">Desulfonema ishimotonii</name>
    <dbReference type="NCBI Taxonomy" id="45657"/>
    <lineage>
        <taxon>Bacteria</taxon>
        <taxon>Pseudomonadati</taxon>
        <taxon>Thermodesulfobacteriota</taxon>
        <taxon>Desulfobacteria</taxon>
        <taxon>Desulfobacterales</taxon>
        <taxon>Desulfococcaceae</taxon>
        <taxon>Desulfonema</taxon>
    </lineage>
</organism>
<dbReference type="Gene3D" id="3.90.1720.10">
    <property type="entry name" value="endopeptidase domain like (from Nostoc punctiforme)"/>
    <property type="match status" value="1"/>
</dbReference>
<evidence type="ECO:0000313" key="8">
    <source>
        <dbReference type="Proteomes" id="UP000288096"/>
    </source>
</evidence>
<dbReference type="SUPFAM" id="SSF54001">
    <property type="entry name" value="Cysteine proteinases"/>
    <property type="match status" value="1"/>
</dbReference>
<reference evidence="8" key="1">
    <citation type="submission" date="2017-11" db="EMBL/GenBank/DDBJ databases">
        <authorList>
            <person name="Watanabe M."/>
            <person name="Kojima H."/>
        </authorList>
    </citation>
    <scope>NUCLEOTIDE SEQUENCE [LARGE SCALE GENOMIC DNA]</scope>
    <source>
        <strain evidence="8">Tokyo 01</strain>
    </source>
</reference>
<keyword evidence="4" id="KW-0788">Thiol protease</keyword>
<dbReference type="Proteomes" id="UP000288096">
    <property type="component" value="Unassembled WGS sequence"/>
</dbReference>
<dbReference type="Pfam" id="PF00877">
    <property type="entry name" value="NLPC_P60"/>
    <property type="match status" value="1"/>
</dbReference>
<evidence type="ECO:0000256" key="4">
    <source>
        <dbReference type="ARBA" id="ARBA00022807"/>
    </source>
</evidence>
<dbReference type="InterPro" id="IPR051202">
    <property type="entry name" value="Peptidase_C40"/>
</dbReference>
<sequence length="189" mass="20694">MAREISSQEISPPLPAASAQQSPDTVSDAAASIAPYFRKMGIRLDGTENLRLLQAIAQWMGTPYQWGGCSPYGIDCSCLVKFIYETVYGISLHRTSVTMFENDLTPVPPEELREGDVLSFDTKGSGISHVGIYLKANRFVHASLSRGVMISSLDQSYFKKRFISGGRVVRHPAIRLASLSLGELVIVNP</sequence>
<proteinExistence type="inferred from homology"/>
<name>A0A401FT54_9BACT</name>